<dbReference type="EMBL" id="JAGMUV010000016">
    <property type="protein sequence ID" value="KAH7132833.1"/>
    <property type="molecule type" value="Genomic_DNA"/>
</dbReference>
<name>A0A9P9E8F0_9HYPO</name>
<reference evidence="1" key="1">
    <citation type="journal article" date="2021" name="Nat. Commun.">
        <title>Genetic determinants of endophytism in the Arabidopsis root mycobiome.</title>
        <authorList>
            <person name="Mesny F."/>
            <person name="Miyauchi S."/>
            <person name="Thiergart T."/>
            <person name="Pickel B."/>
            <person name="Atanasova L."/>
            <person name="Karlsson M."/>
            <person name="Huettel B."/>
            <person name="Barry K.W."/>
            <person name="Haridas S."/>
            <person name="Chen C."/>
            <person name="Bauer D."/>
            <person name="Andreopoulos W."/>
            <person name="Pangilinan J."/>
            <person name="LaButti K."/>
            <person name="Riley R."/>
            <person name="Lipzen A."/>
            <person name="Clum A."/>
            <person name="Drula E."/>
            <person name="Henrissat B."/>
            <person name="Kohler A."/>
            <person name="Grigoriev I.V."/>
            <person name="Martin F.M."/>
            <person name="Hacquard S."/>
        </authorList>
    </citation>
    <scope>NUCLEOTIDE SEQUENCE</scope>
    <source>
        <strain evidence="1">MPI-CAGE-AT-0147</strain>
    </source>
</reference>
<keyword evidence="2" id="KW-1185">Reference proteome</keyword>
<proteinExistence type="predicted"/>
<evidence type="ECO:0000313" key="1">
    <source>
        <dbReference type="EMBL" id="KAH7132833.1"/>
    </source>
</evidence>
<accession>A0A9P9E8F0</accession>
<comment type="caution">
    <text evidence="1">The sequence shown here is derived from an EMBL/GenBank/DDBJ whole genome shotgun (WGS) entry which is preliminary data.</text>
</comment>
<dbReference type="OrthoDB" id="5036969at2759"/>
<dbReference type="AlphaFoldDB" id="A0A9P9E8F0"/>
<sequence>MFMFLFVGLKKLKRIILWWCGDFEITHLVYFDVIIELLIGHIPTRPGESFERVERYNHPDQTANACAHSFRMIKSDSTLIQWVCQHCRSGPHWMIFECAYCKMHLCRVCTQEA</sequence>
<gene>
    <name evidence="1" type="ORF">EDB81DRAFT_695866</name>
</gene>
<organism evidence="1 2">
    <name type="scientific">Dactylonectria macrodidyma</name>
    <dbReference type="NCBI Taxonomy" id="307937"/>
    <lineage>
        <taxon>Eukaryota</taxon>
        <taxon>Fungi</taxon>
        <taxon>Dikarya</taxon>
        <taxon>Ascomycota</taxon>
        <taxon>Pezizomycotina</taxon>
        <taxon>Sordariomycetes</taxon>
        <taxon>Hypocreomycetidae</taxon>
        <taxon>Hypocreales</taxon>
        <taxon>Nectriaceae</taxon>
        <taxon>Dactylonectria</taxon>
    </lineage>
</organism>
<protein>
    <submittedName>
        <fullName evidence="1">Uncharacterized protein</fullName>
    </submittedName>
</protein>
<dbReference type="Proteomes" id="UP000738349">
    <property type="component" value="Unassembled WGS sequence"/>
</dbReference>
<evidence type="ECO:0000313" key="2">
    <source>
        <dbReference type="Proteomes" id="UP000738349"/>
    </source>
</evidence>